<protein>
    <submittedName>
        <fullName evidence="2">Uncharacterized protein</fullName>
    </submittedName>
</protein>
<dbReference type="RefSeq" id="WP_091245250.1">
    <property type="nucleotide sequence ID" value="NZ_FNAG01000015.1"/>
</dbReference>
<feature type="region of interest" description="Disordered" evidence="1">
    <location>
        <begin position="13"/>
        <end position="35"/>
    </location>
</feature>
<reference evidence="2 3" key="1">
    <citation type="submission" date="2016-10" db="EMBL/GenBank/DDBJ databases">
        <authorList>
            <person name="de Groot N.N."/>
        </authorList>
    </citation>
    <scope>NUCLEOTIDE SEQUENCE [LARGE SCALE GENOMIC DNA]</scope>
    <source>
        <strain evidence="2 3">DSM 16957</strain>
    </source>
</reference>
<dbReference type="STRING" id="265719.SAMN04488509_11514"/>
<evidence type="ECO:0000256" key="1">
    <source>
        <dbReference type="SAM" id="MobiDB-lite"/>
    </source>
</evidence>
<name>A0A1G6ZPG1_9GAMM</name>
<organism evidence="2 3">
    <name type="scientific">Aquimonas voraii</name>
    <dbReference type="NCBI Taxonomy" id="265719"/>
    <lineage>
        <taxon>Bacteria</taxon>
        <taxon>Pseudomonadati</taxon>
        <taxon>Pseudomonadota</taxon>
        <taxon>Gammaproteobacteria</taxon>
        <taxon>Lysobacterales</taxon>
        <taxon>Lysobacteraceae</taxon>
        <taxon>Aquimonas</taxon>
    </lineage>
</organism>
<dbReference type="Proteomes" id="UP000199603">
    <property type="component" value="Unassembled WGS sequence"/>
</dbReference>
<gene>
    <name evidence="2" type="ORF">SAMN04488509_11514</name>
</gene>
<evidence type="ECO:0000313" key="2">
    <source>
        <dbReference type="EMBL" id="SDE04411.1"/>
    </source>
</evidence>
<keyword evidence="3" id="KW-1185">Reference proteome</keyword>
<sequence length="113" mass="12475">MLRNLIARARRAIAGETRTRDKTTDPDADESASGSEHFLRPFEVVLRDGTVFSVDALSATHAKTLVCYGRTAASDSTIYDPKRRAFVAFAIHPSQVQCVREAAHGRNRVSQDD</sequence>
<dbReference type="EMBL" id="FNAG01000015">
    <property type="protein sequence ID" value="SDE04411.1"/>
    <property type="molecule type" value="Genomic_DNA"/>
</dbReference>
<dbReference type="AlphaFoldDB" id="A0A1G6ZPG1"/>
<proteinExistence type="predicted"/>
<accession>A0A1G6ZPG1</accession>
<evidence type="ECO:0000313" key="3">
    <source>
        <dbReference type="Proteomes" id="UP000199603"/>
    </source>
</evidence>